<keyword evidence="2" id="KW-1185">Reference proteome</keyword>
<gene>
    <name evidence="1" type="ORF">H2198_002810</name>
</gene>
<dbReference type="Proteomes" id="UP001172386">
    <property type="component" value="Unassembled WGS sequence"/>
</dbReference>
<sequence length="271" mass="30042">MDETRNPSSFYSCHVLPNGTTSDRGDRNALIAFLADKYTALRVAGLKQSPQSFSATLDGELRLTLPEKLKRIQQHNKHILVVVKQSSGSASSGNPWYDSPWVGQATLFGPMRWEEYIAPLQSIPLPEALTDDQIQLLAGVHGQQSPRTKLGTAFWHMTALYIDVTHRRLGLAKKLCLAAFEHIKNESVAKGYQSALLRIIIKPTNTVVVDMYRSLGFDIVEGPRATLAEATKCAEDTDSLPADYREQAAYMGRGGLFMLKHIDLAQEREGS</sequence>
<evidence type="ECO:0000313" key="1">
    <source>
        <dbReference type="EMBL" id="KAJ9660113.1"/>
    </source>
</evidence>
<evidence type="ECO:0000313" key="2">
    <source>
        <dbReference type="Proteomes" id="UP001172386"/>
    </source>
</evidence>
<name>A0ACC3ADS5_9EURO</name>
<accession>A0ACC3ADS5</accession>
<dbReference type="EMBL" id="JAPDRQ010000034">
    <property type="protein sequence ID" value="KAJ9660113.1"/>
    <property type="molecule type" value="Genomic_DNA"/>
</dbReference>
<protein>
    <submittedName>
        <fullName evidence="1">Uncharacterized protein</fullName>
    </submittedName>
</protein>
<reference evidence="1" key="1">
    <citation type="submission" date="2022-10" db="EMBL/GenBank/DDBJ databases">
        <title>Culturing micro-colonial fungi from biological soil crusts in the Mojave desert and describing Neophaeococcomyces mojavensis, and introducing the new genera and species Taxawa tesnikishii.</title>
        <authorList>
            <person name="Kurbessoian T."/>
            <person name="Stajich J.E."/>
        </authorList>
    </citation>
    <scope>NUCLEOTIDE SEQUENCE</scope>
    <source>
        <strain evidence="1">JES_112</strain>
    </source>
</reference>
<proteinExistence type="predicted"/>
<organism evidence="1 2">
    <name type="scientific">Neophaeococcomyces mojaviensis</name>
    <dbReference type="NCBI Taxonomy" id="3383035"/>
    <lineage>
        <taxon>Eukaryota</taxon>
        <taxon>Fungi</taxon>
        <taxon>Dikarya</taxon>
        <taxon>Ascomycota</taxon>
        <taxon>Pezizomycotina</taxon>
        <taxon>Eurotiomycetes</taxon>
        <taxon>Chaetothyriomycetidae</taxon>
        <taxon>Chaetothyriales</taxon>
        <taxon>Chaetothyriales incertae sedis</taxon>
        <taxon>Neophaeococcomyces</taxon>
    </lineage>
</organism>
<comment type="caution">
    <text evidence="1">The sequence shown here is derived from an EMBL/GenBank/DDBJ whole genome shotgun (WGS) entry which is preliminary data.</text>
</comment>